<evidence type="ECO:0000256" key="2">
    <source>
        <dbReference type="ARBA" id="ARBA00022840"/>
    </source>
</evidence>
<feature type="domain" description="AAA+ ATPase" evidence="5">
    <location>
        <begin position="268"/>
        <end position="403"/>
    </location>
</feature>
<keyword evidence="2" id="KW-0067">ATP-binding</keyword>
<dbReference type="GO" id="GO:0005524">
    <property type="term" value="F:ATP binding"/>
    <property type="evidence" value="ECO:0007669"/>
    <property type="project" value="UniProtKB-KW"/>
</dbReference>
<evidence type="ECO:0000313" key="6">
    <source>
        <dbReference type="EMBL" id="AZI59581.1"/>
    </source>
</evidence>
<reference evidence="6 7" key="1">
    <citation type="submission" date="2018-11" db="EMBL/GenBank/DDBJ databases">
        <authorList>
            <person name="Da X."/>
        </authorList>
    </citation>
    <scope>NUCLEOTIDE SEQUENCE [LARGE SCALE GENOMIC DNA]</scope>
    <source>
        <strain evidence="6 7">S14-144</strain>
    </source>
</reference>
<dbReference type="InterPro" id="IPR003959">
    <property type="entry name" value="ATPase_AAA_core"/>
</dbReference>
<dbReference type="Gene3D" id="3.40.50.300">
    <property type="entry name" value="P-loop containing nucleotide triphosphate hydrolases"/>
    <property type="match status" value="1"/>
</dbReference>
<dbReference type="SMART" id="SM00382">
    <property type="entry name" value="AAA"/>
    <property type="match status" value="1"/>
</dbReference>
<dbReference type="Pfam" id="PF00004">
    <property type="entry name" value="AAA"/>
    <property type="match status" value="1"/>
</dbReference>
<dbReference type="InterPro" id="IPR052381">
    <property type="entry name" value="AAA_domain_protein"/>
</dbReference>
<protein>
    <recommendedName>
        <fullName evidence="4">Uncharacterized AAA domain-containing protein ycf46</fullName>
    </recommendedName>
</protein>
<dbReference type="EMBL" id="CP034170">
    <property type="protein sequence ID" value="AZI59581.1"/>
    <property type="molecule type" value="Genomic_DNA"/>
</dbReference>
<sequence>MRQLIRARFPLLYIQTSEETRVLAELAALFTSRELIRSPRTVYTWSVTNGFAALGKPGPPETTQPQVALNSARNLDLGSAAIFFDLHPWLGAPNQPADPQLVRQLRDIAQLYRDGSQARTLILVSPLLRLPPELEHVATIVDFPLPSEAEVRTLLDGMIERNSAAGTVRVDIEDSGKEQIAKAALGLTLGEAENAFARAMGADGGLTVNDVSVVLEEKRQIIRKSGLLEVVDSQIRLADIGGLANLKTWLVKRSGAWLAEAAEYALPSPKGVLVTGIPGCGKSLTAKAMASAWQIPLIRLDVGKVFAGLVGASEENMRTALKSAEAIAPCVLWIDEIEKGFGSAGGERDSGTSARVFASFLTWMQERTAAVFVIATANDISRLPPEFMRKGRFDEIFFIDLPTAIERVDIFRLHLDSRLRKGKGLGPLPITDELLTDLALMTEGFSGAEIEQAVIAACFDAFDGRRHLQVDDLHRSVRNTVPLSVTQSEQIAALREWADVRAVSASAKADRTGYVTPANSVVAPVPDAEVVKQRGGRPIES</sequence>
<name>A0A3G9A1C0_9ACTN</name>
<accession>A0A3G9A1C0</accession>
<dbReference type="GO" id="GO:0016887">
    <property type="term" value="F:ATP hydrolysis activity"/>
    <property type="evidence" value="ECO:0007669"/>
    <property type="project" value="InterPro"/>
</dbReference>
<dbReference type="InterPro" id="IPR027417">
    <property type="entry name" value="P-loop_NTPase"/>
</dbReference>
<keyword evidence="1" id="KW-0547">Nucleotide-binding</keyword>
<dbReference type="InterPro" id="IPR003593">
    <property type="entry name" value="AAA+_ATPase"/>
</dbReference>
<reference evidence="6 7" key="2">
    <citation type="submission" date="2018-12" db="EMBL/GenBank/DDBJ databases">
        <title>Nakamurella antarcticus sp. nov., isolated from Antarctica South Shetland Islands soil.</title>
        <authorList>
            <person name="Peng F."/>
        </authorList>
    </citation>
    <scope>NUCLEOTIDE SEQUENCE [LARGE SCALE GENOMIC DNA]</scope>
    <source>
        <strain evidence="6 7">S14-144</strain>
    </source>
</reference>
<proteinExistence type="inferred from homology"/>
<dbReference type="RefSeq" id="WP_124800485.1">
    <property type="nucleotide sequence ID" value="NZ_CP034170.1"/>
</dbReference>
<dbReference type="SUPFAM" id="SSF52540">
    <property type="entry name" value="P-loop containing nucleoside triphosphate hydrolases"/>
    <property type="match status" value="1"/>
</dbReference>
<evidence type="ECO:0000256" key="1">
    <source>
        <dbReference type="ARBA" id="ARBA00022741"/>
    </source>
</evidence>
<dbReference type="CDD" id="cd19507">
    <property type="entry name" value="RecA-like_Ycf46-like"/>
    <property type="match status" value="1"/>
</dbReference>
<dbReference type="AlphaFoldDB" id="A0A3G9A1C0"/>
<comment type="similarity">
    <text evidence="3">Belongs to the AAA ATPase family. Highly divergent.</text>
</comment>
<organism evidence="6 7">
    <name type="scientific">Nakamurella antarctica</name>
    <dbReference type="NCBI Taxonomy" id="1902245"/>
    <lineage>
        <taxon>Bacteria</taxon>
        <taxon>Bacillati</taxon>
        <taxon>Actinomycetota</taxon>
        <taxon>Actinomycetes</taxon>
        <taxon>Nakamurellales</taxon>
        <taxon>Nakamurellaceae</taxon>
        <taxon>Nakamurella</taxon>
    </lineage>
</organism>
<dbReference type="OrthoDB" id="9809379at2"/>
<dbReference type="KEGG" id="nak:EH165_11460"/>
<evidence type="ECO:0000256" key="3">
    <source>
        <dbReference type="ARBA" id="ARBA00038088"/>
    </source>
</evidence>
<dbReference type="Gene3D" id="1.10.8.60">
    <property type="match status" value="1"/>
</dbReference>
<keyword evidence="7" id="KW-1185">Reference proteome</keyword>
<evidence type="ECO:0000313" key="7">
    <source>
        <dbReference type="Proteomes" id="UP000268084"/>
    </source>
</evidence>
<dbReference type="PANTHER" id="PTHR42960">
    <property type="entry name" value="YCF46 PROTEIN"/>
    <property type="match status" value="1"/>
</dbReference>
<gene>
    <name evidence="6" type="ORF">EH165_11460</name>
</gene>
<dbReference type="Proteomes" id="UP000268084">
    <property type="component" value="Chromosome"/>
</dbReference>
<evidence type="ECO:0000256" key="4">
    <source>
        <dbReference type="ARBA" id="ARBA00040480"/>
    </source>
</evidence>
<evidence type="ECO:0000259" key="5">
    <source>
        <dbReference type="SMART" id="SM00382"/>
    </source>
</evidence>
<dbReference type="PANTHER" id="PTHR42960:SF1">
    <property type="entry name" value="YCF46 PROTEIN"/>
    <property type="match status" value="1"/>
</dbReference>